<evidence type="ECO:0000256" key="1">
    <source>
        <dbReference type="SAM" id="MobiDB-lite"/>
    </source>
</evidence>
<feature type="compositionally biased region" description="Low complexity" evidence="1">
    <location>
        <begin position="134"/>
        <end position="148"/>
    </location>
</feature>
<organism evidence="2">
    <name type="scientific">Mesocestoides corti</name>
    <name type="common">Flatworm</name>
    <dbReference type="NCBI Taxonomy" id="53468"/>
    <lineage>
        <taxon>Eukaryota</taxon>
        <taxon>Metazoa</taxon>
        <taxon>Spiralia</taxon>
        <taxon>Lophotrochozoa</taxon>
        <taxon>Platyhelminthes</taxon>
        <taxon>Cestoda</taxon>
        <taxon>Eucestoda</taxon>
        <taxon>Cyclophyllidea</taxon>
        <taxon>Mesocestoididae</taxon>
        <taxon>Mesocestoides</taxon>
    </lineage>
</organism>
<evidence type="ECO:0000313" key="2">
    <source>
        <dbReference type="WBParaSite" id="MCU_004149-RA"/>
    </source>
</evidence>
<sequence>MCITGRLVRQCRPKDHIYVCMQLLRVPFNLSYTPSQSLCPPLCSLLQPPALDLAWITAGGRPEDFLIQPEVEVRVTLLALCLRPPLNRRKFFICRKTPEVKTSDVPPISASSTTSSKNRWVVVDSDGESDVERSSSSLASDGPSSSSSPKFEDNCEIVDVESITSLLDQIDMQGLIDFLFRSWDESGTQSNMVPLFAFANWVITAFERNADIFHDNAASIPRTQRQLAKRIAEVIGSLITGVRSRIERCVSISFLPSRPSLYPNLHATNLEETKVLLSQFDELCLRAANLLLFRIASVTTRLVCWRRYAKLTPFNIYSSRVKLQLHQMLISSISTDAGDVETDLHEERLLASANDVTQTTEGVMEAAEVVPPLRAALVDCGALGDAFVTVLGRLAAIECRRPSLSKDCAELGASEEIPEMEKYLVQRIVDILFRLCVVPLLGHKDEKCKESNQVFGAMPVSPVCGRAQLVAIALSHQTFGFRHLFDLIVASVALLDSQSTEPTKAPRRPDLASSNDSVVLLLDLIDALPFNLFTPTTDDLGQLLLWAGGYAEAELLPLSSLRGRVARKLLSKFPWEGANNATGKALISTKVQAQVAVAVATTFQRYILETHRQPVARLSEVVNSYAKSVFQGRRSSHHSRSCSLSPPRIPFSTTTIPPVPIDPETASLYHWAMRLVLRFRLEPSTGALSRLLSVTDRTQNPLTTFLITEFQLRRSPRPPLAADPDACQVLLDLASSGHFALAIEAFSRLSVSQESDKNDRIALAPCPAFTQFVYRLFQTDEAGDHSSDNSSFLMAMWKTPWRDPAKEDDPSKSHIGPVLEAFLGAVLNASLGGVCENKTHSLLRAVVSSTVGLLFARRATQRLKAVWLLDRLLKTAFWIDESFPDPTQSSCADDWWKKPFIKDLRPSALKNCSTDEPTRFDSPSDSTVWHLPSLLTHGRQFMASSWAEGLSTLVPTEEIKRLLPWRSPASFDDDANASEALVGFNLIRDLLRKATGDCGAFWLIAYLIGADFYTEDRFGGYGLWDDVSDTITWNKATILAVEPVVGASGGDASEKERFLLSVLIDAGLLPPSSTIQHLYSLSRRLPLVQAISALVACPFEHS</sequence>
<feature type="region of interest" description="Disordered" evidence="1">
    <location>
        <begin position="127"/>
        <end position="152"/>
    </location>
</feature>
<name>A0A5K3EYI4_MESCO</name>
<accession>A0A5K3EYI4</accession>
<proteinExistence type="predicted"/>
<reference evidence="2" key="1">
    <citation type="submission" date="2019-11" db="UniProtKB">
        <authorList>
            <consortium name="WormBaseParasite"/>
        </authorList>
    </citation>
    <scope>IDENTIFICATION</scope>
</reference>
<dbReference type="WBParaSite" id="MCU_004149-RA">
    <property type="protein sequence ID" value="MCU_004149-RA"/>
    <property type="gene ID" value="MCU_004149"/>
</dbReference>
<dbReference type="AlphaFoldDB" id="A0A5K3EYI4"/>
<protein>
    <submittedName>
        <fullName evidence="2">WASH-7_N domain-containing protein</fullName>
    </submittedName>
</protein>